<sequence length="82" mass="8900">MIGKTAANGLIKKIALAPERKGVQEFVKTVTKEGVVVSLGHSDATLDQAREAVEAGASVFVHAYNGMRGLKFIENRVWLGRY</sequence>
<dbReference type="AlphaFoldDB" id="A0A060CBM4"/>
<dbReference type="PANTHER" id="PTHR11113:SF14">
    <property type="entry name" value="N-ACETYLGLUCOSAMINE-6-PHOSPHATE DEACETYLASE"/>
    <property type="match status" value="1"/>
</dbReference>
<comment type="similarity">
    <text evidence="1">Belongs to the metallo-dependent hydrolases superfamily. NagA family.</text>
</comment>
<proteinExistence type="inferred from homology"/>
<dbReference type="SUPFAM" id="SSF51556">
    <property type="entry name" value="Metallo-dependent hydrolases"/>
    <property type="match status" value="1"/>
</dbReference>
<keyword evidence="2" id="KW-0378">Hydrolase</keyword>
<dbReference type="EMBL" id="KF125298">
    <property type="protein sequence ID" value="AIA92624.1"/>
    <property type="molecule type" value="Genomic_DNA"/>
</dbReference>
<evidence type="ECO:0000313" key="3">
    <source>
        <dbReference type="EMBL" id="AIA92624.1"/>
    </source>
</evidence>
<name>A0A060CBM4_9STRE</name>
<organism evidence="3">
    <name type="scientific">uncultured Streptococcus sp</name>
    <dbReference type="NCBI Taxonomy" id="83427"/>
    <lineage>
        <taxon>Bacteria</taxon>
        <taxon>Bacillati</taxon>
        <taxon>Bacillota</taxon>
        <taxon>Bacilli</taxon>
        <taxon>Lactobacillales</taxon>
        <taxon>Streptococcaceae</taxon>
        <taxon>Streptococcus</taxon>
        <taxon>environmental samples</taxon>
    </lineage>
</organism>
<dbReference type="Gene3D" id="3.20.20.140">
    <property type="entry name" value="Metal-dependent hydrolases"/>
    <property type="match status" value="1"/>
</dbReference>
<dbReference type="PANTHER" id="PTHR11113">
    <property type="entry name" value="N-ACETYLGLUCOSAMINE-6-PHOSPHATE DEACETYLASE"/>
    <property type="match status" value="1"/>
</dbReference>
<dbReference type="InterPro" id="IPR032466">
    <property type="entry name" value="Metal_Hydrolase"/>
</dbReference>
<accession>A0A060CBM4</accession>
<protein>
    <submittedName>
        <fullName evidence="3">CAZy families CE9 protein</fullName>
    </submittedName>
</protein>
<evidence type="ECO:0000256" key="2">
    <source>
        <dbReference type="ARBA" id="ARBA00022801"/>
    </source>
</evidence>
<dbReference type="GO" id="GO:0008448">
    <property type="term" value="F:N-acetylglucosamine-6-phosphate deacetylase activity"/>
    <property type="evidence" value="ECO:0007669"/>
    <property type="project" value="TreeGrafter"/>
</dbReference>
<evidence type="ECO:0000256" key="1">
    <source>
        <dbReference type="ARBA" id="ARBA00010716"/>
    </source>
</evidence>
<dbReference type="GO" id="GO:0006046">
    <property type="term" value="P:N-acetylglucosamine catabolic process"/>
    <property type="evidence" value="ECO:0007669"/>
    <property type="project" value="TreeGrafter"/>
</dbReference>
<reference evidence="3" key="1">
    <citation type="journal article" date="2013" name="Environ. Microbiol.">
        <title>Seasonally variable intestinal metagenomes of the red palm weevil (Rhynchophorus ferrugineus).</title>
        <authorList>
            <person name="Jia S."/>
            <person name="Zhang X."/>
            <person name="Zhang G."/>
            <person name="Yin A."/>
            <person name="Zhang S."/>
            <person name="Li F."/>
            <person name="Wang L."/>
            <person name="Zhao D."/>
            <person name="Yun Q."/>
            <person name="Tala"/>
            <person name="Wang J."/>
            <person name="Sun G."/>
            <person name="Baabdullah M."/>
            <person name="Yu X."/>
            <person name="Hu S."/>
            <person name="Al-Mssallem I.S."/>
            <person name="Yu J."/>
        </authorList>
    </citation>
    <scope>NUCLEOTIDE SEQUENCE</scope>
</reference>